<accession>A0ABY4PHY4</accession>
<protein>
    <submittedName>
        <fullName evidence="3">SIS domain-containing protein</fullName>
    </submittedName>
</protein>
<dbReference type="PANTHER" id="PTHR43443:SF1">
    <property type="entry name" value="3-HEXULOSE-6-PHOSPHATE ISOMERASE"/>
    <property type="match status" value="1"/>
</dbReference>
<dbReference type="EMBL" id="CP093362">
    <property type="protein sequence ID" value="UQS85379.1"/>
    <property type="molecule type" value="Genomic_DNA"/>
</dbReference>
<dbReference type="Gene3D" id="3.40.50.10490">
    <property type="entry name" value="Glucose-6-phosphate isomerase like protein, domain 1"/>
    <property type="match status" value="1"/>
</dbReference>
<evidence type="ECO:0000259" key="2">
    <source>
        <dbReference type="PROSITE" id="PS51464"/>
    </source>
</evidence>
<comment type="similarity">
    <text evidence="1">Belongs to the SIS family. PHI subfamily.</text>
</comment>
<proteinExistence type="inferred from homology"/>
<dbReference type="InterPro" id="IPR046348">
    <property type="entry name" value="SIS_dom_sf"/>
</dbReference>
<dbReference type="PANTHER" id="PTHR43443">
    <property type="entry name" value="3-HEXULOSE-6-PHOSPHATE ISOMERASE"/>
    <property type="match status" value="1"/>
</dbReference>
<dbReference type="RefSeq" id="WP_249511352.1">
    <property type="nucleotide sequence ID" value="NZ_CP093362.1"/>
</dbReference>
<dbReference type="Pfam" id="PF01380">
    <property type="entry name" value="SIS"/>
    <property type="match status" value="1"/>
</dbReference>
<gene>
    <name evidence="3" type="ORF">MOO46_01975</name>
</gene>
<organism evidence="3 4">
    <name type="scientific">Apilactobacillus apisilvae</name>
    <dbReference type="NCBI Taxonomy" id="2923364"/>
    <lineage>
        <taxon>Bacteria</taxon>
        <taxon>Bacillati</taxon>
        <taxon>Bacillota</taxon>
        <taxon>Bacilli</taxon>
        <taxon>Lactobacillales</taxon>
        <taxon>Lactobacillaceae</taxon>
        <taxon>Apilactobacillus</taxon>
    </lineage>
</organism>
<dbReference type="InterPro" id="IPR001347">
    <property type="entry name" value="SIS_dom"/>
</dbReference>
<dbReference type="InterPro" id="IPR017552">
    <property type="entry name" value="PHI/rmpB"/>
</dbReference>
<dbReference type="CDD" id="cd05005">
    <property type="entry name" value="SIS_PHI"/>
    <property type="match status" value="1"/>
</dbReference>
<evidence type="ECO:0000313" key="3">
    <source>
        <dbReference type="EMBL" id="UQS85379.1"/>
    </source>
</evidence>
<dbReference type="NCBIfam" id="TIGR03127">
    <property type="entry name" value="RuMP_HxlB"/>
    <property type="match status" value="1"/>
</dbReference>
<dbReference type="Proteomes" id="UP000831859">
    <property type="component" value="Chromosome"/>
</dbReference>
<sequence>MNHLKGILEELVNSSKNIEDNTNIRSQISHSGKVFTYGLGRSGLVLQMFAMRLAQLGFNSHAVGEVTSTAINSQDLLILASGSGNTAQVKIVASEAKKAGASVFLITSNEKSEIGKIADEKVLIHSKSKYSNDNHLTNQPMGSLFEQILMLYLDSLVMDIMKKENIYESDMMDNHANLE</sequence>
<evidence type="ECO:0000256" key="1">
    <source>
        <dbReference type="ARBA" id="ARBA00009235"/>
    </source>
</evidence>
<feature type="domain" description="SIS" evidence="2">
    <location>
        <begin position="24"/>
        <end position="166"/>
    </location>
</feature>
<evidence type="ECO:0000313" key="4">
    <source>
        <dbReference type="Proteomes" id="UP000831859"/>
    </source>
</evidence>
<reference evidence="3 4" key="1">
    <citation type="journal article" date="2022" name="Int. J. Syst. Evol. Microbiol.">
        <title>Apilactobacillus apisilvae sp. nov., Nicolia spurrieriana gen. nov. sp. nov., Bombilactobacillus folatiphilus sp. nov. and Bombilactobacillus thymidiniphilus sp. nov., four new lactic acid bacterial isolates from stingless bees Tetragonula carbonaria and Austroplebeia australis.</title>
        <authorList>
            <person name="Oliphant S.A."/>
            <person name="Watson-Haigh N.S."/>
            <person name="Sumby K.M."/>
            <person name="Gardner J."/>
            <person name="Groom S."/>
            <person name="Jiranek V."/>
        </authorList>
    </citation>
    <scope>NUCLEOTIDE SEQUENCE [LARGE SCALE GENOMIC DNA]</scope>
    <source>
        <strain evidence="3 4">SG5_A10</strain>
    </source>
</reference>
<keyword evidence="4" id="KW-1185">Reference proteome</keyword>
<name>A0ABY4PHY4_9LACO</name>
<dbReference type="PROSITE" id="PS51464">
    <property type="entry name" value="SIS"/>
    <property type="match status" value="1"/>
</dbReference>
<dbReference type="SUPFAM" id="SSF53697">
    <property type="entry name" value="SIS domain"/>
    <property type="match status" value="1"/>
</dbReference>